<evidence type="ECO:0000259" key="1">
    <source>
        <dbReference type="Pfam" id="PF14214"/>
    </source>
</evidence>
<dbReference type="Pfam" id="PF14214">
    <property type="entry name" value="Helitron_like_N"/>
    <property type="match status" value="1"/>
</dbReference>
<dbReference type="EMBL" id="CACRXK020002361">
    <property type="protein sequence ID" value="CAB3993946.1"/>
    <property type="molecule type" value="Genomic_DNA"/>
</dbReference>
<reference evidence="2" key="1">
    <citation type="submission" date="2020-04" db="EMBL/GenBank/DDBJ databases">
        <authorList>
            <person name="Alioto T."/>
            <person name="Alioto T."/>
            <person name="Gomez Garrido J."/>
        </authorList>
    </citation>
    <scope>NUCLEOTIDE SEQUENCE</scope>
    <source>
        <strain evidence="2">A484AB</strain>
    </source>
</reference>
<sequence>MTWQKKSELIQKDPVTCARNFEHMVQQFIHNFIKSSCHPIGEVVDFFYRVEFQQRGSPHIHGLFWTKNAPEYGKDFDEDITNFVDSYVSCKADSDDLTELVNLQRHKHSKTCKKRGNAVCRFNFPLPPMPRTMILEPLSETDLDENVADIVKKALGQIRSLLASIKADETMTFDEFLKKLDLSEQQYLKAIRLSLKHNTLLLKRSPAEIRINCYNPNLLRTWKANMDIQYVLDPYACAVYILSYITKGQRGMSKLLRKACEEAKEGNKNIVNKVRHIGNKFLNAVEISAQEAVYLVMQMPLRRSSREFQFINTSDPHERTFLLKSMDKIKELPDHSVDIESDNIIKRYQRRPKKLENLCLADFVAWFNCKSDSNQKIKDIRLDVQTTIANRLNEYCRNNSGNSICSANRTFTKDDVLVQIDPATSSVSFVVLDPQTRLPVSASGVQDAISGEFMSDLLDLEFTVPLPQENIDNAINVVLKNFQADQWSLRDTLFRQNMAEEIRAFCNMSTYHRDICNISDADVNGFTSDHIRRLPNSPTQNGTDSILSFYAVLPSGSGSLPSSVLATIFTSQQDNILSVNSELENPGESISSSQTPALTPTQTQNIVAITIFNFKSAKVNTLVVVDIRVTVAARMNIFCFSTPGDVCSLIVIGRRKKRSSDQFSQNDVIVDGSSVMDAGTNTVVGVVVNQPGTVTPVESSVVEDALHQTIQEDGQTQITNLTLAVVNAPTVSNNQRDNAISVRLTGIQPSEWTLQQDISFRNNMSDAIVQFCNQSDARLASCNLTRDQLNEIDFQNIQILPNSPTQDGDNSVLSFFVNLPSGATMPQIF</sequence>
<dbReference type="PANTHER" id="PTHR47642">
    <property type="entry name" value="ATP-DEPENDENT DNA HELICASE"/>
    <property type="match status" value="1"/>
</dbReference>
<gene>
    <name evidence="2" type="ORF">PACLA_8A080271</name>
</gene>
<name>A0A6S7GVG2_PARCT</name>
<proteinExistence type="predicted"/>
<dbReference type="InterPro" id="IPR051055">
    <property type="entry name" value="PIF1_helicase"/>
</dbReference>
<keyword evidence="3" id="KW-1185">Reference proteome</keyword>
<feature type="domain" description="Helitron helicase-like" evidence="1">
    <location>
        <begin position="6"/>
        <end position="63"/>
    </location>
</feature>
<dbReference type="InterPro" id="IPR025476">
    <property type="entry name" value="Helitron_helicase-like"/>
</dbReference>
<organism evidence="2 3">
    <name type="scientific">Paramuricea clavata</name>
    <name type="common">Red gorgonian</name>
    <name type="synonym">Violescent sea-whip</name>
    <dbReference type="NCBI Taxonomy" id="317549"/>
    <lineage>
        <taxon>Eukaryota</taxon>
        <taxon>Metazoa</taxon>
        <taxon>Cnidaria</taxon>
        <taxon>Anthozoa</taxon>
        <taxon>Octocorallia</taxon>
        <taxon>Malacalcyonacea</taxon>
        <taxon>Plexauridae</taxon>
        <taxon>Paramuricea</taxon>
    </lineage>
</organism>
<dbReference type="PANTHER" id="PTHR47642:SF5">
    <property type="entry name" value="ATP-DEPENDENT DNA HELICASE"/>
    <property type="match status" value="1"/>
</dbReference>
<dbReference type="AlphaFoldDB" id="A0A6S7GVG2"/>
<comment type="caution">
    <text evidence="2">The sequence shown here is derived from an EMBL/GenBank/DDBJ whole genome shotgun (WGS) entry which is preliminary data.</text>
</comment>
<protein>
    <recommendedName>
        <fullName evidence="1">Helitron helicase-like domain-containing protein</fullName>
    </recommendedName>
</protein>
<accession>A0A6S7GVG2</accession>
<evidence type="ECO:0000313" key="2">
    <source>
        <dbReference type="EMBL" id="CAB3993946.1"/>
    </source>
</evidence>
<evidence type="ECO:0000313" key="3">
    <source>
        <dbReference type="Proteomes" id="UP001152795"/>
    </source>
</evidence>
<dbReference type="Proteomes" id="UP001152795">
    <property type="component" value="Unassembled WGS sequence"/>
</dbReference>